<evidence type="ECO:0000313" key="2">
    <source>
        <dbReference type="Proteomes" id="UP000315423"/>
    </source>
</evidence>
<name>A0AC61S9M9_9EURY</name>
<protein>
    <submittedName>
        <fullName evidence="1">Molybdopterin biosynthesis protein</fullName>
    </submittedName>
</protein>
<comment type="caution">
    <text evidence="1">The sequence shown here is derived from an EMBL/GenBank/DDBJ whole genome shotgun (WGS) entry which is preliminary data.</text>
</comment>
<dbReference type="EMBL" id="QYBA01000235">
    <property type="protein sequence ID" value="TKY91237.1"/>
    <property type="molecule type" value="Genomic_DNA"/>
</dbReference>
<organism evidence="1 2">
    <name type="scientific">Candidatus Methanomarinus sp</name>
    <dbReference type="NCBI Taxonomy" id="3386244"/>
    <lineage>
        <taxon>Archaea</taxon>
        <taxon>Methanobacteriati</taxon>
        <taxon>Methanobacteriota</taxon>
        <taxon>Stenosarchaea group</taxon>
        <taxon>Methanomicrobia</taxon>
        <taxon>Methanosarcinales</taxon>
        <taxon>ANME-2 cluster</taxon>
        <taxon>Candidatus Methanocomedenaceae</taxon>
        <taxon>Candidatus Methanomarinus</taxon>
    </lineage>
</organism>
<proteinExistence type="predicted"/>
<gene>
    <name evidence="1" type="ORF">C5S46_06905</name>
</gene>
<accession>A0AC61S9M9</accession>
<reference evidence="1" key="1">
    <citation type="submission" date="2018-09" db="EMBL/GenBank/DDBJ databases">
        <title>A genomic encyclopedia of anaerobic methanotrophic archaea.</title>
        <authorList>
            <person name="Skennerton C.T."/>
            <person name="Chadwick G.L."/>
            <person name="Laso-Perez R."/>
            <person name="Leu A.O."/>
            <person name="Speth D.R."/>
            <person name="Yu H."/>
            <person name="Morgan-Lang C."/>
            <person name="Hatzenpichler R."/>
            <person name="Goudeau D."/>
            <person name="Malmstrom R."/>
            <person name="Woyke T."/>
            <person name="Hallam S."/>
            <person name="Tyson G.W."/>
            <person name="Wegener G."/>
            <person name="Boetius A."/>
            <person name="Orphan V.J."/>
        </authorList>
    </citation>
    <scope>NUCLEOTIDE SEQUENCE</scope>
    <source>
        <strain evidence="1">CONS3730D10UFb2</strain>
    </source>
</reference>
<sequence>MDRKEFRALISSEEAGQIISKIHLPVEVTELAIQDILWYILAQDVSADTDVPGFDRASMDGFAVRAQDTYSAREDRPVYLILNGKVDAGFLSEVEVDKDTAVEISTGAMMPKGADSVVMVEYTRPGPDCIAIQRPVSINENVIHAGSDIMIGERVLEAGTRLTPREIGVLAAIGADRIKVRHLRVGIISTGSELISPGTALSPGKVYDINSYSLGSAVRECGAEVKYYGIVQDHRPDMEKILEQAVHECHLVLTSGSTSAGVGDVMYRIIEEKGTVLFHGINIKPGKPVILGMIDGTPVFGLPGYPTSALTIFNEFTAPMIRHSLGLSDSKTKITASMAIQFRSIGRRQLLPVGLVRGQAYPVDKGSGAITTLAYADGFIEIDPNVEMLTSGQEVEVTLMGDVRSPDILFIGSHCLGFEALTRLLPYRVRTINAGSTGALTAVRDGVADMGGVHLLNEEGVYNISFVKNFGIRNAVLVKGYLREQGLIVRHDSDIHGFEDIPGHRMINRNRGSGTRVLIDNRLHQLAEELGVGFDKICSELDGYDTEARTHSAVAAAVKLNRVDVGIGIRSVAESNGQKFIHLADEEYDFIMQRSFVESKIGTDLLNVLCSDEFNSCLPPGITSYKRTGEFVDFD</sequence>
<dbReference type="Proteomes" id="UP000315423">
    <property type="component" value="Unassembled WGS sequence"/>
</dbReference>
<evidence type="ECO:0000313" key="1">
    <source>
        <dbReference type="EMBL" id="TKY91237.1"/>
    </source>
</evidence>